<keyword evidence="1" id="KW-0472">Membrane</keyword>
<feature type="transmembrane region" description="Helical" evidence="1">
    <location>
        <begin position="12"/>
        <end position="30"/>
    </location>
</feature>
<comment type="caution">
    <text evidence="2">The sequence shown here is derived from an EMBL/GenBank/DDBJ whole genome shotgun (WGS) entry which is preliminary data.</text>
</comment>
<name>A0A1G2C888_9BACT</name>
<feature type="transmembrane region" description="Helical" evidence="1">
    <location>
        <begin position="37"/>
        <end position="58"/>
    </location>
</feature>
<dbReference type="Proteomes" id="UP000176349">
    <property type="component" value="Unassembled WGS sequence"/>
</dbReference>
<accession>A0A1G2C888</accession>
<gene>
    <name evidence="2" type="ORF">A2128_01105</name>
</gene>
<keyword evidence="1" id="KW-0812">Transmembrane</keyword>
<organism evidence="2 3">
    <name type="scientific">Candidatus Liptonbacteria bacterium GWC1_60_9</name>
    <dbReference type="NCBI Taxonomy" id="1798645"/>
    <lineage>
        <taxon>Bacteria</taxon>
        <taxon>Candidatus Liptoniibacteriota</taxon>
    </lineage>
</organism>
<feature type="transmembrane region" description="Helical" evidence="1">
    <location>
        <begin position="90"/>
        <end position="113"/>
    </location>
</feature>
<reference evidence="2 3" key="1">
    <citation type="journal article" date="2016" name="Nat. Commun.">
        <title>Thousands of microbial genomes shed light on interconnected biogeochemical processes in an aquifer system.</title>
        <authorList>
            <person name="Anantharaman K."/>
            <person name="Brown C.T."/>
            <person name="Hug L.A."/>
            <person name="Sharon I."/>
            <person name="Castelle C.J."/>
            <person name="Probst A.J."/>
            <person name="Thomas B.C."/>
            <person name="Singh A."/>
            <person name="Wilkins M.J."/>
            <person name="Karaoz U."/>
            <person name="Brodie E.L."/>
            <person name="Williams K.H."/>
            <person name="Hubbard S.S."/>
            <person name="Banfield J.F."/>
        </authorList>
    </citation>
    <scope>NUCLEOTIDE SEQUENCE [LARGE SCALE GENOMIC DNA]</scope>
</reference>
<evidence type="ECO:0000256" key="1">
    <source>
        <dbReference type="SAM" id="Phobius"/>
    </source>
</evidence>
<evidence type="ECO:0000313" key="2">
    <source>
        <dbReference type="EMBL" id="OGY96880.1"/>
    </source>
</evidence>
<sequence length="120" mass="12758">MKVSDWNWTTVWHVGLIFVLLFTIPSLLAAAGTPGEVSVAGILLLFMPLLIGAAVTFVPRWKQGDTNAGALGAGGMMTLEALSHAQAQGMLVSFALASAWFIGTAMAGTWLVLRFIRRPS</sequence>
<evidence type="ECO:0000313" key="3">
    <source>
        <dbReference type="Proteomes" id="UP000176349"/>
    </source>
</evidence>
<dbReference type="EMBL" id="MHKV01000031">
    <property type="protein sequence ID" value="OGY96880.1"/>
    <property type="molecule type" value="Genomic_DNA"/>
</dbReference>
<proteinExistence type="predicted"/>
<protein>
    <submittedName>
        <fullName evidence="2">Uncharacterized protein</fullName>
    </submittedName>
</protein>
<dbReference type="AlphaFoldDB" id="A0A1G2C888"/>
<keyword evidence="1" id="KW-1133">Transmembrane helix</keyword>